<dbReference type="GO" id="GO:0006355">
    <property type="term" value="P:regulation of DNA-templated transcription"/>
    <property type="evidence" value="ECO:0007669"/>
    <property type="project" value="InterPro"/>
</dbReference>
<dbReference type="CDD" id="cd17535">
    <property type="entry name" value="REC_NarL-like"/>
    <property type="match status" value="1"/>
</dbReference>
<dbReference type="InterPro" id="IPR016032">
    <property type="entry name" value="Sig_transdc_resp-reg_C-effctor"/>
</dbReference>
<protein>
    <submittedName>
        <fullName evidence="6">Uncharacterized protein</fullName>
    </submittedName>
</protein>
<dbReference type="SUPFAM" id="SSF52172">
    <property type="entry name" value="CheY-like"/>
    <property type="match status" value="1"/>
</dbReference>
<name>K6XNL8_9ALTE</name>
<dbReference type="InterPro" id="IPR000792">
    <property type="entry name" value="Tscrpt_reg_LuxR_C"/>
</dbReference>
<feature type="domain" description="HTH luxR-type" evidence="4">
    <location>
        <begin position="144"/>
        <end position="209"/>
    </location>
</feature>
<keyword evidence="1 3" id="KW-0597">Phosphoprotein</keyword>
<dbReference type="SUPFAM" id="SSF46894">
    <property type="entry name" value="C-terminal effector domain of the bipartite response regulators"/>
    <property type="match status" value="1"/>
</dbReference>
<dbReference type="GO" id="GO:0000160">
    <property type="term" value="P:phosphorelay signal transduction system"/>
    <property type="evidence" value="ECO:0007669"/>
    <property type="project" value="InterPro"/>
</dbReference>
<comment type="caution">
    <text evidence="6">The sequence shown here is derived from an EMBL/GenBank/DDBJ whole genome shotgun (WGS) entry which is preliminary data.</text>
</comment>
<dbReference type="STRING" id="493475.GARC_5309"/>
<evidence type="ECO:0000259" key="5">
    <source>
        <dbReference type="PROSITE" id="PS50110"/>
    </source>
</evidence>
<dbReference type="GO" id="GO:0003677">
    <property type="term" value="F:DNA binding"/>
    <property type="evidence" value="ECO:0007669"/>
    <property type="project" value="UniProtKB-KW"/>
</dbReference>
<feature type="domain" description="Response regulatory" evidence="5">
    <location>
        <begin position="5"/>
        <end position="121"/>
    </location>
</feature>
<dbReference type="OrthoDB" id="9814495at2"/>
<dbReference type="SMART" id="SM00421">
    <property type="entry name" value="HTH_LUXR"/>
    <property type="match status" value="1"/>
</dbReference>
<dbReference type="EMBL" id="BAEO01000070">
    <property type="protein sequence ID" value="GAC22244.1"/>
    <property type="molecule type" value="Genomic_DNA"/>
</dbReference>
<keyword evidence="2" id="KW-0238">DNA-binding</keyword>
<evidence type="ECO:0000313" key="7">
    <source>
        <dbReference type="Proteomes" id="UP000006327"/>
    </source>
</evidence>
<dbReference type="PROSITE" id="PS50043">
    <property type="entry name" value="HTH_LUXR_2"/>
    <property type="match status" value="1"/>
</dbReference>
<dbReference type="SMART" id="SM00448">
    <property type="entry name" value="REC"/>
    <property type="match status" value="1"/>
</dbReference>
<dbReference type="RefSeq" id="WP_007625931.1">
    <property type="nucleotide sequence ID" value="NZ_BAEO01000070.1"/>
</dbReference>
<dbReference type="InterPro" id="IPR001789">
    <property type="entry name" value="Sig_transdc_resp-reg_receiver"/>
</dbReference>
<dbReference type="PRINTS" id="PR00038">
    <property type="entry name" value="HTHLUXR"/>
</dbReference>
<dbReference type="CDD" id="cd06170">
    <property type="entry name" value="LuxR_C_like"/>
    <property type="match status" value="1"/>
</dbReference>
<dbReference type="InterPro" id="IPR051015">
    <property type="entry name" value="EvgA-like"/>
</dbReference>
<dbReference type="Pfam" id="PF00072">
    <property type="entry name" value="Response_reg"/>
    <property type="match status" value="1"/>
</dbReference>
<reference evidence="6 7" key="1">
    <citation type="journal article" date="2017" name="Antonie Van Leeuwenhoek">
        <title>Rhizobium rhizosphaerae sp. nov., a novel species isolated from rice rhizosphere.</title>
        <authorList>
            <person name="Zhao J.J."/>
            <person name="Zhang J."/>
            <person name="Zhang R.J."/>
            <person name="Zhang C.W."/>
            <person name="Yin H.Q."/>
            <person name="Zhang X.X."/>
        </authorList>
    </citation>
    <scope>NUCLEOTIDE SEQUENCE [LARGE SCALE GENOMIC DNA]</scope>
    <source>
        <strain evidence="6 7">BSs20135</strain>
    </source>
</reference>
<keyword evidence="7" id="KW-1185">Reference proteome</keyword>
<dbReference type="AlphaFoldDB" id="K6XNL8"/>
<organism evidence="6 7">
    <name type="scientific">Paraglaciecola arctica BSs20135</name>
    <dbReference type="NCBI Taxonomy" id="493475"/>
    <lineage>
        <taxon>Bacteria</taxon>
        <taxon>Pseudomonadati</taxon>
        <taxon>Pseudomonadota</taxon>
        <taxon>Gammaproteobacteria</taxon>
        <taxon>Alteromonadales</taxon>
        <taxon>Alteromonadaceae</taxon>
        <taxon>Paraglaciecola</taxon>
    </lineage>
</organism>
<evidence type="ECO:0000256" key="1">
    <source>
        <dbReference type="ARBA" id="ARBA00022553"/>
    </source>
</evidence>
<dbReference type="Gene3D" id="3.40.50.2300">
    <property type="match status" value="1"/>
</dbReference>
<dbReference type="InterPro" id="IPR011006">
    <property type="entry name" value="CheY-like_superfamily"/>
</dbReference>
<evidence type="ECO:0000313" key="6">
    <source>
        <dbReference type="EMBL" id="GAC22244.1"/>
    </source>
</evidence>
<proteinExistence type="predicted"/>
<dbReference type="InterPro" id="IPR058245">
    <property type="entry name" value="NreC/VraR/RcsB-like_REC"/>
</dbReference>
<feature type="modified residue" description="4-aspartylphosphate" evidence="3">
    <location>
        <position position="56"/>
    </location>
</feature>
<evidence type="ECO:0000256" key="3">
    <source>
        <dbReference type="PROSITE-ProRule" id="PRU00169"/>
    </source>
</evidence>
<sequence length="212" mass="23800">MGDLRILVGDDHKVIFDGIQSMLENTISVTELQYAASIEQIGELLSREYFDLLVLDLNINGTNSLDHMSCFLELSPQTKILVFTSYGNKKFINKAKEAGALGYLVKNTGQQEFCGVVNKILAGGIDFPQEVTADYKSNIDHVLRVNTLEGVSQRENQIISLVQDGNSDQEIADILFISYNTVRTHKKNIFKKLDVRSNNGLIKLLHQKSMEF</sequence>
<dbReference type="eggNOG" id="COG2197">
    <property type="taxonomic scope" value="Bacteria"/>
</dbReference>
<dbReference type="Pfam" id="PF00196">
    <property type="entry name" value="GerE"/>
    <property type="match status" value="1"/>
</dbReference>
<dbReference type="PROSITE" id="PS50110">
    <property type="entry name" value="RESPONSE_REGULATORY"/>
    <property type="match status" value="1"/>
</dbReference>
<accession>K6XNL8</accession>
<dbReference type="Proteomes" id="UP000006327">
    <property type="component" value="Unassembled WGS sequence"/>
</dbReference>
<dbReference type="PANTHER" id="PTHR45566:SF2">
    <property type="entry name" value="NARL SUBFAMILY"/>
    <property type="match status" value="1"/>
</dbReference>
<dbReference type="PANTHER" id="PTHR45566">
    <property type="entry name" value="HTH-TYPE TRANSCRIPTIONAL REGULATOR YHJB-RELATED"/>
    <property type="match status" value="1"/>
</dbReference>
<gene>
    <name evidence="6" type="ORF">GARC_5309</name>
</gene>
<evidence type="ECO:0000259" key="4">
    <source>
        <dbReference type="PROSITE" id="PS50043"/>
    </source>
</evidence>
<evidence type="ECO:0000256" key="2">
    <source>
        <dbReference type="ARBA" id="ARBA00023125"/>
    </source>
</evidence>